<dbReference type="eggNOG" id="KOG2410">
    <property type="taxonomic scope" value="Eukaryota"/>
</dbReference>
<dbReference type="InterPro" id="IPR029055">
    <property type="entry name" value="Ntn_hydrolases_N"/>
</dbReference>
<reference evidence="4" key="3">
    <citation type="submission" date="2025-09" db="UniProtKB">
        <authorList>
            <consortium name="Ensembl"/>
        </authorList>
    </citation>
    <scope>IDENTIFICATION</scope>
    <source>
        <strain evidence="4">Glennie</strain>
    </source>
</reference>
<dbReference type="PANTHER" id="PTHR45027:SF2">
    <property type="entry name" value="GAMMA-GLUTAMYLTRANSFERASE 5"/>
    <property type="match status" value="1"/>
</dbReference>
<feature type="active site" description="Nucleophile" evidence="2">
    <location>
        <position position="137"/>
    </location>
</feature>
<dbReference type="InterPro" id="IPR043137">
    <property type="entry name" value="GGT_ssub_C"/>
</dbReference>
<proteinExistence type="inferred from homology"/>
<dbReference type="InterPro" id="IPR043138">
    <property type="entry name" value="GGT_lsub"/>
</dbReference>
<feature type="binding site" evidence="3">
    <location>
        <begin position="221"/>
        <end position="222"/>
    </location>
    <ligand>
        <name>L-glutamate</name>
        <dbReference type="ChEBI" id="CHEBI:29985"/>
    </ligand>
</feature>
<dbReference type="GO" id="GO:0036374">
    <property type="term" value="F:glutathione hydrolase activity"/>
    <property type="evidence" value="ECO:0007669"/>
    <property type="project" value="InterPro"/>
</dbReference>
<evidence type="ECO:0008006" key="6">
    <source>
        <dbReference type="Google" id="ProtNLM"/>
    </source>
</evidence>
<dbReference type="SUPFAM" id="SSF56235">
    <property type="entry name" value="N-terminal nucleophile aminohydrolases (Ntn hydrolases)"/>
    <property type="match status" value="1"/>
</dbReference>
<dbReference type="AlphaFoldDB" id="F6SKQ1"/>
<dbReference type="HOGENOM" id="CLU_014813_1_3_1"/>
<dbReference type="Proteomes" id="UP000002279">
    <property type="component" value="Chromosome 2"/>
</dbReference>
<keyword evidence="5" id="KW-1185">Reference proteome</keyword>
<dbReference type="PANTHER" id="PTHR45027">
    <property type="entry name" value="PUTATIVE GLUTATHIONE HYDROLASE LIGHT CHAIN"/>
    <property type="match status" value="1"/>
</dbReference>
<evidence type="ECO:0000256" key="2">
    <source>
        <dbReference type="PIRSR" id="PIRSR600101-1"/>
    </source>
</evidence>
<comment type="similarity">
    <text evidence="1">Belongs to the gamma-glutamyltransferase family.</text>
</comment>
<evidence type="ECO:0000313" key="4">
    <source>
        <dbReference type="Ensembl" id="ENSOANP00000004186.2"/>
    </source>
</evidence>
<dbReference type="OMA" id="IDETHDH"/>
<reference evidence="4 5" key="1">
    <citation type="journal article" date="2008" name="Nature">
        <title>Genome analysis of the platypus reveals unique signatures of evolution.</title>
        <authorList>
            <person name="Warren W.C."/>
            <person name="Hillier L.W."/>
            <person name="Marshall Graves J.A."/>
            <person name="Birney E."/>
            <person name="Ponting C.P."/>
            <person name="Grutzner F."/>
            <person name="Belov K."/>
            <person name="Miller W."/>
            <person name="Clarke L."/>
            <person name="Chinwalla A.T."/>
            <person name="Yang S.P."/>
            <person name="Heger A."/>
            <person name="Locke D.P."/>
            <person name="Miethke P."/>
            <person name="Waters P.D."/>
            <person name="Veyrunes F."/>
            <person name="Fulton L."/>
            <person name="Fulton B."/>
            <person name="Graves T."/>
            <person name="Wallis J."/>
            <person name="Puente X.S."/>
            <person name="Lopez-Otin C."/>
            <person name="Ordonez G.R."/>
            <person name="Eichler E.E."/>
            <person name="Chen L."/>
            <person name="Cheng Z."/>
            <person name="Deakin J.E."/>
            <person name="Alsop A."/>
            <person name="Thompson K."/>
            <person name="Kirby P."/>
            <person name="Papenfuss A.T."/>
            <person name="Wakefield M.J."/>
            <person name="Olender T."/>
            <person name="Lancet D."/>
            <person name="Huttley G.A."/>
            <person name="Smit A.F."/>
            <person name="Pask A."/>
            <person name="Temple-Smith P."/>
            <person name="Batzer M.A."/>
            <person name="Walker J.A."/>
            <person name="Konkel M.K."/>
            <person name="Harris R.S."/>
            <person name="Whittington C.M."/>
            <person name="Wong E.S."/>
            <person name="Gemmell N.J."/>
            <person name="Buschiazzo E."/>
            <person name="Vargas Jentzsch I.M."/>
            <person name="Merkel A."/>
            <person name="Schmitz J."/>
            <person name="Zemann A."/>
            <person name="Churakov G."/>
            <person name="Kriegs J.O."/>
            <person name="Brosius J."/>
            <person name="Murchison E.P."/>
            <person name="Sachidanandam R."/>
            <person name="Smith C."/>
            <person name="Hannon G.J."/>
            <person name="Tsend-Ayush E."/>
            <person name="McMillan D."/>
            <person name="Attenborough R."/>
            <person name="Rens W."/>
            <person name="Ferguson-Smith M."/>
            <person name="Lefevre C.M."/>
            <person name="Sharp J.A."/>
            <person name="Nicholas K.R."/>
            <person name="Ray D.A."/>
            <person name="Kube M."/>
            <person name="Reinhardt R."/>
            <person name="Pringle T.H."/>
            <person name="Taylor J."/>
            <person name="Jones R.C."/>
            <person name="Nixon B."/>
            <person name="Dacheux J.L."/>
            <person name="Niwa H."/>
            <person name="Sekita Y."/>
            <person name="Huang X."/>
            <person name="Stark A."/>
            <person name="Kheradpour P."/>
            <person name="Kellis M."/>
            <person name="Flicek P."/>
            <person name="Chen Y."/>
            <person name="Webber C."/>
            <person name="Hardison R."/>
            <person name="Nelson J."/>
            <person name="Hallsworth-Pepin K."/>
            <person name="Delehaunty K."/>
            <person name="Markovic C."/>
            <person name="Minx P."/>
            <person name="Feng Y."/>
            <person name="Kremitzki C."/>
            <person name="Mitreva M."/>
            <person name="Glasscock J."/>
            <person name="Wylie T."/>
            <person name="Wohldmann P."/>
            <person name="Thiru P."/>
            <person name="Nhan M.N."/>
            <person name="Pohl C.S."/>
            <person name="Smith S.M."/>
            <person name="Hou S."/>
            <person name="Nefedov M."/>
            <person name="de Jong P.J."/>
            <person name="Renfree M.B."/>
            <person name="Mardis E.R."/>
            <person name="Wilson R.K."/>
        </authorList>
    </citation>
    <scope>NUCLEOTIDE SEQUENCE [LARGE SCALE GENOMIC DNA]</scope>
    <source>
        <strain evidence="4 5">Glennie</strain>
    </source>
</reference>
<feature type="binding site" evidence="3">
    <location>
        <position position="244"/>
    </location>
    <ligand>
        <name>L-glutamate</name>
        <dbReference type="ChEBI" id="CHEBI:29985"/>
    </ligand>
</feature>
<dbReference type="Ensembl" id="ENSOANT00000004187.2">
    <property type="protein sequence ID" value="ENSOANP00000004186.2"/>
    <property type="gene ID" value="ENSOANG00000002631.3"/>
</dbReference>
<organism evidence="4 5">
    <name type="scientific">Ornithorhynchus anatinus</name>
    <name type="common">Duckbill platypus</name>
    <dbReference type="NCBI Taxonomy" id="9258"/>
    <lineage>
        <taxon>Eukaryota</taxon>
        <taxon>Metazoa</taxon>
        <taxon>Chordata</taxon>
        <taxon>Craniata</taxon>
        <taxon>Vertebrata</taxon>
        <taxon>Euteleostomi</taxon>
        <taxon>Mammalia</taxon>
        <taxon>Monotremata</taxon>
        <taxon>Ornithorhynchidae</taxon>
        <taxon>Ornithorhynchus</taxon>
    </lineage>
</organism>
<dbReference type="Bgee" id="ENSOANG00000002631">
    <property type="expression patterns" value="Expressed in endometrium and 7 other cell types or tissues"/>
</dbReference>
<accession>F6SKQ1</accession>
<feature type="binding site" evidence="3">
    <location>
        <position position="183"/>
    </location>
    <ligand>
        <name>L-glutamate</name>
        <dbReference type="ChEBI" id="CHEBI:29985"/>
    </ligand>
</feature>
<evidence type="ECO:0000313" key="5">
    <source>
        <dbReference type="Proteomes" id="UP000002279"/>
    </source>
</evidence>
<evidence type="ECO:0000256" key="3">
    <source>
        <dbReference type="PIRSR" id="PIRSR600101-2"/>
    </source>
</evidence>
<reference evidence="4" key="2">
    <citation type="submission" date="2025-08" db="UniProtKB">
        <authorList>
            <consortium name="Ensembl"/>
        </authorList>
    </citation>
    <scope>IDENTIFICATION</scope>
    <source>
        <strain evidence="4">Glennie</strain>
    </source>
</reference>
<dbReference type="FunFam" id="1.10.246.130:FF:000001">
    <property type="entry name" value="Gamma-glutamyltransferase 5 isoform 1"/>
    <property type="match status" value="1"/>
</dbReference>
<dbReference type="GO" id="GO:0006751">
    <property type="term" value="P:glutathione catabolic process"/>
    <property type="evidence" value="ECO:0007669"/>
    <property type="project" value="InterPro"/>
</dbReference>
<name>F6SKQ1_ORNAN</name>
<dbReference type="Gene3D" id="3.60.20.40">
    <property type="match status" value="1"/>
</dbReference>
<protein>
    <recommendedName>
        <fullName evidence="6">Gamma-glutamyltransferase 5</fullName>
    </recommendedName>
</protein>
<dbReference type="InterPro" id="IPR000101">
    <property type="entry name" value="GGT_peptidase"/>
</dbReference>
<dbReference type="STRING" id="9258.ENSOANP00000004186"/>
<dbReference type="Gene3D" id="1.10.246.130">
    <property type="match status" value="1"/>
</dbReference>
<dbReference type="Pfam" id="PF01019">
    <property type="entry name" value="G_glu_transpept"/>
    <property type="match status" value="1"/>
</dbReference>
<dbReference type="PRINTS" id="PR01210">
    <property type="entry name" value="GGTRANSPTASE"/>
</dbReference>
<dbReference type="InParanoid" id="F6SKQ1"/>
<dbReference type="FunCoup" id="F6SKQ1">
    <property type="interactions" value="245"/>
</dbReference>
<evidence type="ECO:0000256" key="1">
    <source>
        <dbReference type="ARBA" id="ARBA00009381"/>
    </source>
</evidence>
<sequence length="338" mass="37686">MVVEGLWLDLSEFQPEVVAPLKFDLGDYTLYSPPPPAGGAILSYILNVLKEFNFTKESVAQTKRKVDTYHLIAEVMKFANGQKWKLYDRRNASNPKVLQDLLSYSSAQQTKKSIDNWGNHTLDKYSSIPHRSESPGTSHVSVISADGMRAPFFPMPLAFSPLRFGSRVYSPSTGIILNNEIWDFCQCPLFQSQLPSSSQEVSLDKTGAPYCPCVAGERPPSSMMPSILISRDKKSKLVIGGSGGEMIVSSTALAIMNKLWFGYDLKNAIREPIFHVNGKAEIKVEKNFSKEIEDGLRERGHQVERNGLFLNVVQAIYQEGECLYAESDKRKLGEASGY</sequence>
<dbReference type="GeneTree" id="ENSGT00940000155794"/>